<evidence type="ECO:0000313" key="3">
    <source>
        <dbReference type="Proteomes" id="UP000799428"/>
    </source>
</evidence>
<organism evidence="2 3">
    <name type="scientific">Pleomassaria siparia CBS 279.74</name>
    <dbReference type="NCBI Taxonomy" id="1314801"/>
    <lineage>
        <taxon>Eukaryota</taxon>
        <taxon>Fungi</taxon>
        <taxon>Dikarya</taxon>
        <taxon>Ascomycota</taxon>
        <taxon>Pezizomycotina</taxon>
        <taxon>Dothideomycetes</taxon>
        <taxon>Pleosporomycetidae</taxon>
        <taxon>Pleosporales</taxon>
        <taxon>Pleomassariaceae</taxon>
        <taxon>Pleomassaria</taxon>
    </lineage>
</organism>
<gene>
    <name evidence="2" type="ORF">K504DRAFT_463480</name>
</gene>
<keyword evidence="1" id="KW-0812">Transmembrane</keyword>
<accession>A0A6G1JS92</accession>
<keyword evidence="3" id="KW-1185">Reference proteome</keyword>
<proteinExistence type="predicted"/>
<name>A0A6G1JS92_9PLEO</name>
<keyword evidence="1" id="KW-0472">Membrane</keyword>
<evidence type="ECO:0000256" key="1">
    <source>
        <dbReference type="SAM" id="Phobius"/>
    </source>
</evidence>
<reference evidence="2" key="1">
    <citation type="journal article" date="2020" name="Stud. Mycol.">
        <title>101 Dothideomycetes genomes: a test case for predicting lifestyles and emergence of pathogens.</title>
        <authorList>
            <person name="Haridas S."/>
            <person name="Albert R."/>
            <person name="Binder M."/>
            <person name="Bloem J."/>
            <person name="Labutti K."/>
            <person name="Salamov A."/>
            <person name="Andreopoulos B."/>
            <person name="Baker S."/>
            <person name="Barry K."/>
            <person name="Bills G."/>
            <person name="Bluhm B."/>
            <person name="Cannon C."/>
            <person name="Castanera R."/>
            <person name="Culley D."/>
            <person name="Daum C."/>
            <person name="Ezra D."/>
            <person name="Gonzalez J."/>
            <person name="Henrissat B."/>
            <person name="Kuo A."/>
            <person name="Liang C."/>
            <person name="Lipzen A."/>
            <person name="Lutzoni F."/>
            <person name="Magnuson J."/>
            <person name="Mondo S."/>
            <person name="Nolan M."/>
            <person name="Ohm R."/>
            <person name="Pangilinan J."/>
            <person name="Park H.-J."/>
            <person name="Ramirez L."/>
            <person name="Alfaro M."/>
            <person name="Sun H."/>
            <person name="Tritt A."/>
            <person name="Yoshinaga Y."/>
            <person name="Zwiers L.-H."/>
            <person name="Turgeon B."/>
            <person name="Goodwin S."/>
            <person name="Spatafora J."/>
            <person name="Crous P."/>
            <person name="Grigoriev I."/>
        </authorList>
    </citation>
    <scope>NUCLEOTIDE SEQUENCE</scope>
    <source>
        <strain evidence="2">CBS 279.74</strain>
    </source>
</reference>
<sequence length="221" mass="25556">MAQRCGAPSRLIDSPPFNATQLYEERWGDSPKDDRNRLENCWRYMDCGDCHRSEGFCGWCAISGTCLPLPTDSLSRAFPLLSPMRYKSICVMGSERFELRTSGLGCQVSTITFLTSIVTIFCTIVGLVVIYGLVKLLKWIGIGISAQKGGWVVYEDGTGEVWVRRSEGWGRRWRRMRGREREEEEELLDDGVEERSKWVWWNLFGKRRSVRLEGDERRLRN</sequence>
<feature type="transmembrane region" description="Helical" evidence="1">
    <location>
        <begin position="111"/>
        <end position="134"/>
    </location>
</feature>
<dbReference type="OrthoDB" id="5427091at2759"/>
<evidence type="ECO:0008006" key="4">
    <source>
        <dbReference type="Google" id="ProtNLM"/>
    </source>
</evidence>
<dbReference type="AlphaFoldDB" id="A0A6G1JS92"/>
<dbReference type="Proteomes" id="UP000799428">
    <property type="component" value="Unassembled WGS sequence"/>
</dbReference>
<dbReference type="EMBL" id="MU005787">
    <property type="protein sequence ID" value="KAF2703418.1"/>
    <property type="molecule type" value="Genomic_DNA"/>
</dbReference>
<protein>
    <recommendedName>
        <fullName evidence="4">PSI domain-containing protein</fullName>
    </recommendedName>
</protein>
<evidence type="ECO:0000313" key="2">
    <source>
        <dbReference type="EMBL" id="KAF2703418.1"/>
    </source>
</evidence>
<keyword evidence="1" id="KW-1133">Transmembrane helix</keyword>